<dbReference type="Gene3D" id="1.20.120.1490">
    <property type="match status" value="1"/>
</dbReference>
<evidence type="ECO:0000313" key="7">
    <source>
        <dbReference type="EMBL" id="RRS04381.1"/>
    </source>
</evidence>
<evidence type="ECO:0000256" key="6">
    <source>
        <dbReference type="SAM" id="Phobius"/>
    </source>
</evidence>
<feature type="compositionally biased region" description="Basic and acidic residues" evidence="5">
    <location>
        <begin position="167"/>
        <end position="197"/>
    </location>
</feature>
<keyword evidence="3" id="KW-0732">Signal</keyword>
<dbReference type="InterPro" id="IPR052211">
    <property type="entry name" value="Cpx_auxiliary_protein"/>
</dbReference>
<evidence type="ECO:0000256" key="3">
    <source>
        <dbReference type="ARBA" id="ARBA00022729"/>
    </source>
</evidence>
<dbReference type="InterPro" id="IPR012899">
    <property type="entry name" value="LTXXQ"/>
</dbReference>
<dbReference type="OrthoDB" id="8589301at2"/>
<evidence type="ECO:0000256" key="1">
    <source>
        <dbReference type="ARBA" id="ARBA00004418"/>
    </source>
</evidence>
<dbReference type="EMBL" id="RSED01000007">
    <property type="protein sequence ID" value="RRS04381.1"/>
    <property type="molecule type" value="Genomic_DNA"/>
</dbReference>
<keyword evidence="6" id="KW-0472">Membrane</keyword>
<keyword evidence="6" id="KW-0812">Transmembrane</keyword>
<sequence length="206" mass="21977">MTQSIPTAQTRGHATRWTRLASGSMLVVGAVLASASAMTAWATPGHGPRAAIHKVAHHPGPAGGPGILFGGPGLDRLLDEVQATAAQRAQIRQIAGAARDDLRQLRESAPDLRKDTLNVLTQPSIDVGAAEQARQKMLAQHDAVSKRTLTAMLDVAKVLTPEQRAQLGEKVKARQAEREKRREARRSDRPESADRLPGDAPPAPAQ</sequence>
<dbReference type="RefSeq" id="WP_125243289.1">
    <property type="nucleotide sequence ID" value="NZ_RSED01000007.1"/>
</dbReference>
<gene>
    <name evidence="7" type="ORF">EIP75_10860</name>
</gene>
<keyword evidence="4" id="KW-0574">Periplasm</keyword>
<evidence type="ECO:0000256" key="5">
    <source>
        <dbReference type="SAM" id="MobiDB-lite"/>
    </source>
</evidence>
<dbReference type="Proteomes" id="UP000269265">
    <property type="component" value="Unassembled WGS sequence"/>
</dbReference>
<keyword evidence="6" id="KW-1133">Transmembrane helix</keyword>
<comment type="similarity">
    <text evidence="2">Belongs to the CpxP/Spy family.</text>
</comment>
<dbReference type="CDD" id="cd09916">
    <property type="entry name" value="CpxP_like"/>
    <property type="match status" value="1"/>
</dbReference>
<dbReference type="PANTHER" id="PTHR38102">
    <property type="entry name" value="PERIPLASMIC CHAPERONE SPY"/>
    <property type="match status" value="1"/>
</dbReference>
<comment type="subcellular location">
    <subcellularLocation>
        <location evidence="1">Periplasm</location>
    </subcellularLocation>
</comment>
<accession>A0A3R8T254</accession>
<feature type="region of interest" description="Disordered" evidence="5">
    <location>
        <begin position="161"/>
        <end position="206"/>
    </location>
</feature>
<evidence type="ECO:0000256" key="2">
    <source>
        <dbReference type="ARBA" id="ARBA00008441"/>
    </source>
</evidence>
<name>A0A3R8T254_9BURK</name>
<comment type="caution">
    <text evidence="7">The sequence shown here is derived from an EMBL/GenBank/DDBJ whole genome shotgun (WGS) entry which is preliminary data.</text>
</comment>
<evidence type="ECO:0000313" key="8">
    <source>
        <dbReference type="Proteomes" id="UP000269265"/>
    </source>
</evidence>
<protein>
    <submittedName>
        <fullName evidence="7">Periplasmic heavy metal sensor</fullName>
    </submittedName>
</protein>
<dbReference type="AlphaFoldDB" id="A0A3R8T254"/>
<feature type="transmembrane region" description="Helical" evidence="6">
    <location>
        <begin position="20"/>
        <end position="42"/>
    </location>
</feature>
<organism evidence="7 8">
    <name type="scientific">Aquabacterium soli</name>
    <dbReference type="NCBI Taxonomy" id="2493092"/>
    <lineage>
        <taxon>Bacteria</taxon>
        <taxon>Pseudomonadati</taxon>
        <taxon>Pseudomonadota</taxon>
        <taxon>Betaproteobacteria</taxon>
        <taxon>Burkholderiales</taxon>
        <taxon>Aquabacterium</taxon>
    </lineage>
</organism>
<dbReference type="GO" id="GO:0051082">
    <property type="term" value="F:unfolded protein binding"/>
    <property type="evidence" value="ECO:0007669"/>
    <property type="project" value="TreeGrafter"/>
</dbReference>
<reference evidence="7 8" key="1">
    <citation type="submission" date="2018-12" db="EMBL/GenBank/DDBJ databases">
        <title>The whole draft genome of Aquabacterium sp. SJQ9.</title>
        <authorList>
            <person name="Sun L."/>
            <person name="Gao X."/>
            <person name="Chen W."/>
            <person name="Huang K."/>
        </authorList>
    </citation>
    <scope>NUCLEOTIDE SEQUENCE [LARGE SCALE GENOMIC DNA]</scope>
    <source>
        <strain evidence="7 8">SJQ9</strain>
    </source>
</reference>
<proteinExistence type="inferred from homology"/>
<evidence type="ECO:0000256" key="4">
    <source>
        <dbReference type="ARBA" id="ARBA00022764"/>
    </source>
</evidence>
<dbReference type="GO" id="GO:0030288">
    <property type="term" value="C:outer membrane-bounded periplasmic space"/>
    <property type="evidence" value="ECO:0007669"/>
    <property type="project" value="TreeGrafter"/>
</dbReference>
<dbReference type="PANTHER" id="PTHR38102:SF1">
    <property type="entry name" value="PERIPLASMIC CHAPERONE SPY"/>
    <property type="match status" value="1"/>
</dbReference>
<dbReference type="Pfam" id="PF07813">
    <property type="entry name" value="LTXXQ"/>
    <property type="match status" value="1"/>
</dbReference>
<keyword evidence="8" id="KW-1185">Reference proteome</keyword>